<dbReference type="AlphaFoldDB" id="A0AAV4W059"/>
<proteinExistence type="predicted"/>
<dbReference type="EMBL" id="BPLQ01013948">
    <property type="protein sequence ID" value="GIY76101.1"/>
    <property type="molecule type" value="Genomic_DNA"/>
</dbReference>
<name>A0AAV4W059_9ARAC</name>
<protein>
    <submittedName>
        <fullName evidence="1">Uncharacterized protein</fullName>
    </submittedName>
</protein>
<dbReference type="Proteomes" id="UP001054837">
    <property type="component" value="Unassembled WGS sequence"/>
</dbReference>
<organism evidence="1 2">
    <name type="scientific">Caerostris darwini</name>
    <dbReference type="NCBI Taxonomy" id="1538125"/>
    <lineage>
        <taxon>Eukaryota</taxon>
        <taxon>Metazoa</taxon>
        <taxon>Ecdysozoa</taxon>
        <taxon>Arthropoda</taxon>
        <taxon>Chelicerata</taxon>
        <taxon>Arachnida</taxon>
        <taxon>Araneae</taxon>
        <taxon>Araneomorphae</taxon>
        <taxon>Entelegynae</taxon>
        <taxon>Araneoidea</taxon>
        <taxon>Araneidae</taxon>
        <taxon>Caerostris</taxon>
    </lineage>
</organism>
<evidence type="ECO:0000313" key="2">
    <source>
        <dbReference type="Proteomes" id="UP001054837"/>
    </source>
</evidence>
<accession>A0AAV4W059</accession>
<sequence>MRGDLRPCAWKKRSCPSERPVLGEGSMGQALLRSLPTGLPPSLPHCAFWVQLLHTCTVFLKYEAIVIYEGDVVLIRGPPIMSISQKVRVPLVDYSFFK</sequence>
<keyword evidence="2" id="KW-1185">Reference proteome</keyword>
<evidence type="ECO:0000313" key="1">
    <source>
        <dbReference type="EMBL" id="GIY76101.1"/>
    </source>
</evidence>
<reference evidence="1 2" key="1">
    <citation type="submission" date="2021-06" db="EMBL/GenBank/DDBJ databases">
        <title>Caerostris darwini draft genome.</title>
        <authorList>
            <person name="Kono N."/>
            <person name="Arakawa K."/>
        </authorList>
    </citation>
    <scope>NUCLEOTIDE SEQUENCE [LARGE SCALE GENOMIC DNA]</scope>
</reference>
<comment type="caution">
    <text evidence="1">The sequence shown here is derived from an EMBL/GenBank/DDBJ whole genome shotgun (WGS) entry which is preliminary data.</text>
</comment>
<gene>
    <name evidence="1" type="ORF">CDAR_75871</name>
</gene>